<reference evidence="3 4" key="1">
    <citation type="submission" date="2019-01" db="EMBL/GenBank/DDBJ databases">
        <title>Draft Genome and Complete Hox-Cluster Characterization of the Sterlet Sturgeon (Acipenser ruthenus).</title>
        <authorList>
            <person name="Wei Q."/>
        </authorList>
    </citation>
    <scope>NUCLEOTIDE SEQUENCE [LARGE SCALE GENOMIC DNA]</scope>
    <source>
        <strain evidence="3">WHYD16114868_AA</strain>
        <tissue evidence="3">Blood</tissue>
    </source>
</reference>
<comment type="caution">
    <text evidence="3">The sequence shown here is derived from an EMBL/GenBank/DDBJ whole genome shotgun (WGS) entry which is preliminary data.</text>
</comment>
<sequence>MLVRTEPVQRQPGDNKENPNSLALNFNFSVFPQEKTAARSLVETDKAFLDYLADINKNVLQHLLHHNTVDQKWHNQMTQLLNLNEKFHALWDQTGKMCKTLKQLIQQDKPVILQDIYIISNKTGIQEVYIQYFSSFTNFVVIGGFDYLAKKTCSYFKKNKVNLNTFLTNSQKAENSVSLYRILHERIREQVNQYTLILTRLYEATHKTAGSDGISDALKGFVDLQKYISQVLDVASLTKALWKSLERKVTAFMATKEPSPDCKPADPLEKMDTLFRTFEEIEKTVSWVLGREYKLPMDDLLPLLIYVVSRARFMYQLAFNFAGFSTWGLNSISSET</sequence>
<dbReference type="AlphaFoldDB" id="A0A444TX67"/>
<feature type="domain" description="VPS9" evidence="2">
    <location>
        <begin position="266"/>
        <end position="313"/>
    </location>
</feature>
<dbReference type="InterPro" id="IPR035899">
    <property type="entry name" value="DBL_dom_sf"/>
</dbReference>
<dbReference type="GO" id="GO:0031267">
    <property type="term" value="F:small GTPase binding"/>
    <property type="evidence" value="ECO:0007669"/>
    <property type="project" value="TreeGrafter"/>
</dbReference>
<dbReference type="GO" id="GO:0031410">
    <property type="term" value="C:cytoplasmic vesicle"/>
    <property type="evidence" value="ECO:0007669"/>
    <property type="project" value="TreeGrafter"/>
</dbReference>
<evidence type="ECO:0000313" key="3">
    <source>
        <dbReference type="EMBL" id="RXM27470.1"/>
    </source>
</evidence>
<evidence type="ECO:0000256" key="1">
    <source>
        <dbReference type="SAM" id="MobiDB-lite"/>
    </source>
</evidence>
<keyword evidence="4" id="KW-1185">Reference proteome</keyword>
<evidence type="ECO:0000313" key="4">
    <source>
        <dbReference type="Proteomes" id="UP000289886"/>
    </source>
</evidence>
<accession>A0A444TX67</accession>
<proteinExistence type="predicted"/>
<dbReference type="PANTHER" id="PTHR46089">
    <property type="entry name" value="ALSIN HOMOLOG"/>
    <property type="match status" value="1"/>
</dbReference>
<dbReference type="SUPFAM" id="SSF109993">
    <property type="entry name" value="VPS9 domain"/>
    <property type="match status" value="1"/>
</dbReference>
<gene>
    <name evidence="3" type="ORF">EOD39_10774</name>
</gene>
<evidence type="ECO:0000259" key="2">
    <source>
        <dbReference type="Pfam" id="PF02204"/>
    </source>
</evidence>
<dbReference type="InterPro" id="IPR051984">
    <property type="entry name" value="Alsin"/>
</dbReference>
<dbReference type="EMBL" id="SCEB01215826">
    <property type="protein sequence ID" value="RXM27470.1"/>
    <property type="molecule type" value="Genomic_DNA"/>
</dbReference>
<dbReference type="Proteomes" id="UP000289886">
    <property type="component" value="Unassembled WGS sequence"/>
</dbReference>
<dbReference type="GO" id="GO:0016197">
    <property type="term" value="P:endosomal transport"/>
    <property type="evidence" value="ECO:0007669"/>
    <property type="project" value="TreeGrafter"/>
</dbReference>
<dbReference type="Gene3D" id="1.20.900.10">
    <property type="entry name" value="Dbl homology (DH) domain"/>
    <property type="match status" value="1"/>
</dbReference>
<dbReference type="Pfam" id="PF25582">
    <property type="entry name" value="DH_Alsin"/>
    <property type="match status" value="1"/>
</dbReference>
<dbReference type="PANTHER" id="PTHR46089:SF1">
    <property type="entry name" value="ALS2 C-TERMINAL-LIKE PROTEIN"/>
    <property type="match status" value="1"/>
</dbReference>
<name>A0A444TX67_ACIRT</name>
<dbReference type="InterPro" id="IPR003123">
    <property type="entry name" value="VPS9"/>
</dbReference>
<organism evidence="3 4">
    <name type="scientific">Acipenser ruthenus</name>
    <name type="common">Sterlet sturgeon</name>
    <dbReference type="NCBI Taxonomy" id="7906"/>
    <lineage>
        <taxon>Eukaryota</taxon>
        <taxon>Metazoa</taxon>
        <taxon>Chordata</taxon>
        <taxon>Craniata</taxon>
        <taxon>Vertebrata</taxon>
        <taxon>Euteleostomi</taxon>
        <taxon>Actinopterygii</taxon>
        <taxon>Chondrostei</taxon>
        <taxon>Acipenseriformes</taxon>
        <taxon>Acipenseridae</taxon>
        <taxon>Acipenser</taxon>
    </lineage>
</organism>
<dbReference type="GO" id="GO:0005085">
    <property type="term" value="F:guanyl-nucleotide exchange factor activity"/>
    <property type="evidence" value="ECO:0007669"/>
    <property type="project" value="TreeGrafter"/>
</dbReference>
<feature type="region of interest" description="Disordered" evidence="1">
    <location>
        <begin position="1"/>
        <end position="20"/>
    </location>
</feature>
<dbReference type="InterPro" id="IPR037191">
    <property type="entry name" value="VPS9_dom_sf"/>
</dbReference>
<dbReference type="Pfam" id="PF02204">
    <property type="entry name" value="VPS9"/>
    <property type="match status" value="1"/>
</dbReference>
<protein>
    <submittedName>
        <fullName evidence="3">ALS2 C-terminal-like protein</fullName>
    </submittedName>
</protein>